<dbReference type="GO" id="GO:0016491">
    <property type="term" value="F:oxidoreductase activity"/>
    <property type="evidence" value="ECO:0007669"/>
    <property type="project" value="UniProtKB-KW"/>
</dbReference>
<evidence type="ECO:0000313" key="8">
    <source>
        <dbReference type="EMBL" id="CPR19674.1"/>
    </source>
</evidence>
<protein>
    <submittedName>
        <fullName evidence="8">Putative Multicopper oxidase</fullName>
    </submittedName>
</protein>
<dbReference type="EMBL" id="LN829119">
    <property type="protein sequence ID" value="CPR19674.1"/>
    <property type="molecule type" value="Genomic_DNA"/>
</dbReference>
<dbReference type="InterPro" id="IPR011706">
    <property type="entry name" value="Cu-oxidase_C"/>
</dbReference>
<proteinExistence type="predicted"/>
<organism evidence="8 9">
    <name type="scientific">Candidatus Filomicrobium marinum</name>
    <dbReference type="NCBI Taxonomy" id="1608628"/>
    <lineage>
        <taxon>Bacteria</taxon>
        <taxon>Pseudomonadati</taxon>
        <taxon>Pseudomonadota</taxon>
        <taxon>Alphaproteobacteria</taxon>
        <taxon>Hyphomicrobiales</taxon>
        <taxon>Hyphomicrobiaceae</taxon>
        <taxon>Filomicrobium</taxon>
    </lineage>
</organism>
<evidence type="ECO:0000259" key="7">
    <source>
        <dbReference type="Pfam" id="PF07732"/>
    </source>
</evidence>
<sequence>MRFTITRRQFTGGASAFAAATVLAGSLKAQQPSTNEQVRRLTAKLGEAELLETDAPRTPIWGYEGHVPGPELRVAQGKPVAIDLVNSLPQPTTIHWHGIRIDNSMDGVAGLTQTPVTPGETFAYRFSPPDAGTYWYHPHNRTWEQLARGLYGPFIVEEQQPPPCDQDLVLMIDDWRLGDNGHIDEASLGSMHDISHAGRLGNVLTLNGRGEQDIPVRAGQRLRLRLINAANARIIGITFEGHVPMVIALDGQPLDRPFAPGNNLVRLAPAQRADLILDCDQDVGAQTSILADTGREKLRIGRFVYHKEKRERPNILTDIPLLPQNPMPGALDLDRAINVDLEMTGGAMSAFEAAEYKGKRYGARELVREHHKIWAFNGIVGMPQSPLMQIPLGKTVKVRIVNRTAWPHAMHFHGHHVKEVAHARRTPLPYWRDTILMERGEEVTVAFLAHNPGRWMLHCHMLEHQAGGMSSWYEVA</sequence>
<dbReference type="AlphaFoldDB" id="A0A0D6JFY2"/>
<evidence type="ECO:0000259" key="6">
    <source>
        <dbReference type="Pfam" id="PF07731"/>
    </source>
</evidence>
<dbReference type="GO" id="GO:0005507">
    <property type="term" value="F:copper ion binding"/>
    <property type="evidence" value="ECO:0007669"/>
    <property type="project" value="InterPro"/>
</dbReference>
<dbReference type="Pfam" id="PF07732">
    <property type="entry name" value="Cu-oxidase_3"/>
    <property type="match status" value="1"/>
</dbReference>
<dbReference type="PROSITE" id="PS00080">
    <property type="entry name" value="MULTICOPPER_OXIDASE2"/>
    <property type="match status" value="1"/>
</dbReference>
<dbReference type="KEGG" id="fil:BN1229_v1_2270"/>
<dbReference type="Gene3D" id="2.60.40.420">
    <property type="entry name" value="Cupredoxins - blue copper proteins"/>
    <property type="match status" value="3"/>
</dbReference>
<dbReference type="InterPro" id="IPR006311">
    <property type="entry name" value="TAT_signal"/>
</dbReference>
<dbReference type="KEGG" id="fiy:BN1229_v1_2269"/>
<feature type="domain" description="Plastocyanin-like" evidence="7">
    <location>
        <begin position="54"/>
        <end position="160"/>
    </location>
</feature>
<dbReference type="InterPro" id="IPR001117">
    <property type="entry name" value="Cu-oxidase_2nd"/>
</dbReference>
<evidence type="ECO:0000256" key="2">
    <source>
        <dbReference type="ARBA" id="ARBA00023002"/>
    </source>
</evidence>
<dbReference type="InterPro" id="IPR011707">
    <property type="entry name" value="Cu-oxidase-like_N"/>
</dbReference>
<dbReference type="Pfam" id="PF07731">
    <property type="entry name" value="Cu-oxidase_2"/>
    <property type="match status" value="1"/>
</dbReference>
<keyword evidence="4" id="KW-0732">Signal</keyword>
<dbReference type="PROSITE" id="PS00079">
    <property type="entry name" value="MULTICOPPER_OXIDASE1"/>
    <property type="match status" value="1"/>
</dbReference>
<reference evidence="9" key="1">
    <citation type="submission" date="2015-02" db="EMBL/GenBank/DDBJ databases">
        <authorList>
            <person name="Chooi Y.-H."/>
        </authorList>
    </citation>
    <scope>NUCLEOTIDE SEQUENCE [LARGE SCALE GENOMIC DNA]</scope>
    <source>
        <strain evidence="9">strain Y</strain>
    </source>
</reference>
<dbReference type="InterPro" id="IPR002355">
    <property type="entry name" value="Cu_oxidase_Cu_BS"/>
</dbReference>
<dbReference type="CDD" id="cd13885">
    <property type="entry name" value="CuRO_2_CumA_like"/>
    <property type="match status" value="1"/>
</dbReference>
<feature type="domain" description="Plastocyanin-like" evidence="5">
    <location>
        <begin position="168"/>
        <end position="284"/>
    </location>
</feature>
<dbReference type="InterPro" id="IPR008972">
    <property type="entry name" value="Cupredoxin"/>
</dbReference>
<keyword evidence="2" id="KW-0560">Oxidoreductase</keyword>
<dbReference type="PANTHER" id="PTHR11709:SF394">
    <property type="entry name" value="FI03373P-RELATED"/>
    <property type="match status" value="1"/>
</dbReference>
<dbReference type="InterPro" id="IPR045087">
    <property type="entry name" value="Cu-oxidase_fam"/>
</dbReference>
<dbReference type="SUPFAM" id="SSF49503">
    <property type="entry name" value="Cupredoxins"/>
    <property type="match status" value="3"/>
</dbReference>
<dbReference type="Pfam" id="PF00394">
    <property type="entry name" value="Cu-oxidase"/>
    <property type="match status" value="1"/>
</dbReference>
<name>A0A0D6JFY2_9HYPH</name>
<dbReference type="Proteomes" id="UP000033187">
    <property type="component" value="Chromosome 1"/>
</dbReference>
<keyword evidence="9" id="KW-1185">Reference proteome</keyword>
<feature type="domain" description="Plastocyanin-like" evidence="6">
    <location>
        <begin position="373"/>
        <end position="475"/>
    </location>
</feature>
<evidence type="ECO:0000313" key="9">
    <source>
        <dbReference type="Proteomes" id="UP000033187"/>
    </source>
</evidence>
<gene>
    <name evidence="8" type="ORF">YBN1229_v1_2269</name>
</gene>
<dbReference type="InterPro" id="IPR033138">
    <property type="entry name" value="Cu_oxidase_CS"/>
</dbReference>
<evidence type="ECO:0000259" key="5">
    <source>
        <dbReference type="Pfam" id="PF00394"/>
    </source>
</evidence>
<keyword evidence="1" id="KW-0479">Metal-binding</keyword>
<evidence type="ECO:0000256" key="4">
    <source>
        <dbReference type="SAM" id="SignalP"/>
    </source>
</evidence>
<feature type="signal peptide" evidence="4">
    <location>
        <begin position="1"/>
        <end position="24"/>
    </location>
</feature>
<evidence type="ECO:0000256" key="3">
    <source>
        <dbReference type="ARBA" id="ARBA00023008"/>
    </source>
</evidence>
<evidence type="ECO:0000256" key="1">
    <source>
        <dbReference type="ARBA" id="ARBA00022723"/>
    </source>
</evidence>
<dbReference type="CDD" id="cd13861">
    <property type="entry name" value="CuRO_1_CumA_like"/>
    <property type="match status" value="1"/>
</dbReference>
<accession>A0A0D6JFY2</accession>
<feature type="chain" id="PRO_5002306168" evidence="4">
    <location>
        <begin position="25"/>
        <end position="476"/>
    </location>
</feature>
<dbReference type="PANTHER" id="PTHR11709">
    <property type="entry name" value="MULTI-COPPER OXIDASE"/>
    <property type="match status" value="1"/>
</dbReference>
<keyword evidence="3" id="KW-0186">Copper</keyword>
<dbReference type="PROSITE" id="PS51318">
    <property type="entry name" value="TAT"/>
    <property type="match status" value="1"/>
</dbReference>